<name>A0ABV2N352_9HYPH</name>
<accession>A0ABV2N352</accession>
<protein>
    <submittedName>
        <fullName evidence="3">Zn-finger nucleic acid-binding protein</fullName>
    </submittedName>
</protein>
<dbReference type="InterPro" id="IPR027392">
    <property type="entry name" value="TF_Znf"/>
</dbReference>
<reference evidence="3 4" key="1">
    <citation type="submission" date="2024-06" db="EMBL/GenBank/DDBJ databases">
        <title>Genomic Encyclopedia of Type Strains, Phase IV (KMG-IV): sequencing the most valuable type-strain genomes for metagenomic binning, comparative biology and taxonomic classification.</title>
        <authorList>
            <person name="Goeker M."/>
        </authorList>
    </citation>
    <scope>NUCLEOTIDE SEQUENCE [LARGE SCALE GENOMIC DNA]</scope>
    <source>
        <strain evidence="3 4">DSM 27865</strain>
    </source>
</reference>
<dbReference type="Pfam" id="PF13453">
    <property type="entry name" value="Zn_ribbon_TFIIB"/>
    <property type="match status" value="1"/>
</dbReference>
<dbReference type="EMBL" id="JBEPML010000014">
    <property type="protein sequence ID" value="MET3793488.1"/>
    <property type="molecule type" value="Genomic_DNA"/>
</dbReference>
<evidence type="ECO:0000256" key="1">
    <source>
        <dbReference type="SAM" id="MobiDB-lite"/>
    </source>
</evidence>
<feature type="compositionally biased region" description="Basic and acidic residues" evidence="1">
    <location>
        <begin position="64"/>
        <end position="75"/>
    </location>
</feature>
<feature type="domain" description="Transcription factor zinc-finger" evidence="2">
    <location>
        <begin position="12"/>
        <end position="51"/>
    </location>
</feature>
<sequence length="102" mass="11729">MRTEETVAAMPCPTCKTGLVLSDRQGVEIDYCPTCRGVWLDRGELDKIIARSTEDASPAARTTGSREIREQRHYDDDDDDDDDHRSYGHKKRKRSFLSDFFD</sequence>
<organism evidence="3 4">
    <name type="scientific">Aquamicrobium terrae</name>
    <dbReference type="NCBI Taxonomy" id="1324945"/>
    <lineage>
        <taxon>Bacteria</taxon>
        <taxon>Pseudomonadati</taxon>
        <taxon>Pseudomonadota</taxon>
        <taxon>Alphaproteobacteria</taxon>
        <taxon>Hyphomicrobiales</taxon>
        <taxon>Phyllobacteriaceae</taxon>
        <taxon>Aquamicrobium</taxon>
    </lineage>
</organism>
<comment type="caution">
    <text evidence="3">The sequence shown here is derived from an EMBL/GenBank/DDBJ whole genome shotgun (WGS) entry which is preliminary data.</text>
</comment>
<gene>
    <name evidence="3" type="ORF">ABID37_003716</name>
</gene>
<dbReference type="Proteomes" id="UP001549076">
    <property type="component" value="Unassembled WGS sequence"/>
</dbReference>
<keyword evidence="4" id="KW-1185">Reference proteome</keyword>
<evidence type="ECO:0000313" key="3">
    <source>
        <dbReference type="EMBL" id="MET3793488.1"/>
    </source>
</evidence>
<feature type="region of interest" description="Disordered" evidence="1">
    <location>
        <begin position="51"/>
        <end position="102"/>
    </location>
</feature>
<evidence type="ECO:0000259" key="2">
    <source>
        <dbReference type="Pfam" id="PF13453"/>
    </source>
</evidence>
<evidence type="ECO:0000313" key="4">
    <source>
        <dbReference type="Proteomes" id="UP001549076"/>
    </source>
</evidence>
<proteinExistence type="predicted"/>
<dbReference type="RefSeq" id="WP_354197426.1">
    <property type="nucleotide sequence ID" value="NZ_JBEPML010000014.1"/>
</dbReference>